<dbReference type="InterPro" id="IPR027417">
    <property type="entry name" value="P-loop_NTPase"/>
</dbReference>
<sequence length="268" mass="28713">MSSIQKQDLLVFSDSSVISKGLFGPGVGSNMILVTDTAATSGSWLLNALVEAVTLGSVVSLNGGNGNSGGIGARVGKVVVGSFLSMQTQIVGAFEKSKIPRDRYTVLPLAEDIVSKNVGKPIDVIVGGILKQFEGVEGSIFVLEKPEILMSLFNMSSDDLQLRLINPLLRKCSMLIVSTSVEAFDNDFPENIGRDTVEFVRFTTSSFHKCAVVLSVRPLDTGKAKDITGTLAIRRGGALLNATNAALHVVENQYLFHSVKDVTTLFYR</sequence>
<dbReference type="Gene3D" id="3.40.50.300">
    <property type="entry name" value="P-loop containing nucleotide triphosphate hydrolases"/>
    <property type="match status" value="1"/>
</dbReference>
<protein>
    <submittedName>
        <fullName evidence="1">Elongator complex protein 6</fullName>
    </submittedName>
</protein>
<reference evidence="1 2" key="1">
    <citation type="submission" date="2016-03" db="EMBL/GenBank/DDBJ databases">
        <title>How can Kluyveromyces marxianus grow so fast - potential evolutionary course in Saccharomyces Complex revealed by comparative genomics.</title>
        <authorList>
            <person name="Mo W."/>
            <person name="Lu W."/>
            <person name="Yang X."/>
            <person name="Qi J."/>
            <person name="Lv H."/>
        </authorList>
    </citation>
    <scope>NUCLEOTIDE SEQUENCE [LARGE SCALE GENOMIC DNA]</scope>
    <source>
        <strain evidence="1 2">FIM1</strain>
    </source>
</reference>
<dbReference type="EMBL" id="CP015054">
    <property type="protein sequence ID" value="QGN13692.1"/>
    <property type="molecule type" value="Genomic_DNA"/>
</dbReference>
<proteinExistence type="predicted"/>
<dbReference type="CDD" id="cd19495">
    <property type="entry name" value="Elp6"/>
    <property type="match status" value="1"/>
</dbReference>
<organism evidence="1 2">
    <name type="scientific">Kluyveromyces marxianus</name>
    <name type="common">Yeast</name>
    <name type="synonym">Candida kefyr</name>
    <dbReference type="NCBI Taxonomy" id="4911"/>
    <lineage>
        <taxon>Eukaryota</taxon>
        <taxon>Fungi</taxon>
        <taxon>Dikarya</taxon>
        <taxon>Ascomycota</taxon>
        <taxon>Saccharomycotina</taxon>
        <taxon>Saccharomycetes</taxon>
        <taxon>Saccharomycetales</taxon>
        <taxon>Saccharomycetaceae</taxon>
        <taxon>Kluyveromyces</taxon>
    </lineage>
</organism>
<evidence type="ECO:0000313" key="2">
    <source>
        <dbReference type="Proteomes" id="UP000422736"/>
    </source>
</evidence>
<evidence type="ECO:0000313" key="1">
    <source>
        <dbReference type="EMBL" id="QGN13692.1"/>
    </source>
</evidence>
<keyword evidence="2" id="KW-1185">Reference proteome</keyword>
<accession>A0ABX6EPS2</accession>
<dbReference type="Proteomes" id="UP000422736">
    <property type="component" value="Chromosome 1"/>
</dbReference>
<name>A0ABX6EPS2_KLUMA</name>
<gene>
    <name evidence="1" type="primary">ELP6</name>
    <name evidence="1" type="ORF">FIM1_335</name>
</gene>